<dbReference type="GO" id="GO:0016787">
    <property type="term" value="F:hydrolase activity"/>
    <property type="evidence" value="ECO:0007669"/>
    <property type="project" value="UniProtKB-KW"/>
</dbReference>
<gene>
    <name evidence="1" type="ORF">ACFOX3_11780</name>
</gene>
<evidence type="ECO:0000313" key="2">
    <source>
        <dbReference type="Proteomes" id="UP001595840"/>
    </source>
</evidence>
<dbReference type="InterPro" id="IPR029069">
    <property type="entry name" value="HotDog_dom_sf"/>
</dbReference>
<name>A0ABV8V6Z8_9GAMM</name>
<keyword evidence="1" id="KW-0378">Hydrolase</keyword>
<dbReference type="EC" id="3.1.2.-" evidence="1"/>
<dbReference type="Proteomes" id="UP001595840">
    <property type="component" value="Unassembled WGS sequence"/>
</dbReference>
<sequence>MNKLGSQVIVEASAEVKIPFHDVDLMAVAWHGHYTKYFEIARCALFDKIAYNYPEMRDSGYAWPIVDLHIRYPAPIAFGETLTISAAIVEWENRLSIKYVARNSAGKRTTYGSTVQVAVAIESGLMALASPPILKQKLAPWLQELGS</sequence>
<keyword evidence="2" id="KW-1185">Reference proteome</keyword>
<dbReference type="Pfam" id="PF13279">
    <property type="entry name" value="4HBT_2"/>
    <property type="match status" value="1"/>
</dbReference>
<dbReference type="CDD" id="cd00586">
    <property type="entry name" value="4HBT"/>
    <property type="match status" value="1"/>
</dbReference>
<organism evidence="1 2">
    <name type="scientific">Simiduia curdlanivorans</name>
    <dbReference type="NCBI Taxonomy" id="1492769"/>
    <lineage>
        <taxon>Bacteria</taxon>
        <taxon>Pseudomonadati</taxon>
        <taxon>Pseudomonadota</taxon>
        <taxon>Gammaproteobacteria</taxon>
        <taxon>Cellvibrionales</taxon>
        <taxon>Cellvibrionaceae</taxon>
        <taxon>Simiduia</taxon>
    </lineage>
</organism>
<dbReference type="GO" id="GO:0016740">
    <property type="term" value="F:transferase activity"/>
    <property type="evidence" value="ECO:0007669"/>
    <property type="project" value="UniProtKB-KW"/>
</dbReference>
<keyword evidence="1" id="KW-0808">Transferase</keyword>
<reference evidence="2" key="1">
    <citation type="journal article" date="2019" name="Int. J. Syst. Evol. Microbiol.">
        <title>The Global Catalogue of Microorganisms (GCM) 10K type strain sequencing project: providing services to taxonomists for standard genome sequencing and annotation.</title>
        <authorList>
            <consortium name="The Broad Institute Genomics Platform"/>
            <consortium name="The Broad Institute Genome Sequencing Center for Infectious Disease"/>
            <person name="Wu L."/>
            <person name="Ma J."/>
        </authorList>
    </citation>
    <scope>NUCLEOTIDE SEQUENCE [LARGE SCALE GENOMIC DNA]</scope>
    <source>
        <strain evidence="2">CECT 8570</strain>
    </source>
</reference>
<protein>
    <submittedName>
        <fullName evidence="1">Acyl-CoA thioesterase</fullName>
        <ecNumber evidence="1">3.1.2.-</ecNumber>
    </submittedName>
</protein>
<accession>A0ABV8V6Z8</accession>
<dbReference type="SUPFAM" id="SSF54637">
    <property type="entry name" value="Thioesterase/thiol ester dehydrase-isomerase"/>
    <property type="match status" value="1"/>
</dbReference>
<proteinExistence type="predicted"/>
<evidence type="ECO:0000313" key="1">
    <source>
        <dbReference type="EMBL" id="MFC4362985.1"/>
    </source>
</evidence>
<dbReference type="EMBL" id="JBHSCX010000014">
    <property type="protein sequence ID" value="MFC4362985.1"/>
    <property type="molecule type" value="Genomic_DNA"/>
</dbReference>
<comment type="caution">
    <text evidence="1">The sequence shown here is derived from an EMBL/GenBank/DDBJ whole genome shotgun (WGS) entry which is preliminary data.</text>
</comment>
<dbReference type="Gene3D" id="3.10.129.10">
    <property type="entry name" value="Hotdog Thioesterase"/>
    <property type="match status" value="1"/>
</dbReference>
<dbReference type="RefSeq" id="WP_290265336.1">
    <property type="nucleotide sequence ID" value="NZ_JAUFQG010000006.1"/>
</dbReference>